<keyword evidence="3" id="KW-0813">Transport</keyword>
<keyword evidence="7" id="KW-1133">Transmembrane helix</keyword>
<keyword evidence="4" id="KW-0963">Cytoplasm</keyword>
<proteinExistence type="predicted"/>
<dbReference type="InterPro" id="IPR001494">
    <property type="entry name" value="Importin-beta_N"/>
</dbReference>
<dbReference type="AlphaFoldDB" id="A0AA35ZHV9"/>
<evidence type="ECO:0000313" key="9">
    <source>
        <dbReference type="EMBL" id="CAI9292516.1"/>
    </source>
</evidence>
<dbReference type="Proteomes" id="UP001177003">
    <property type="component" value="Chromosome 7"/>
</dbReference>
<evidence type="ECO:0000259" key="8">
    <source>
        <dbReference type="Pfam" id="PF03810"/>
    </source>
</evidence>
<sequence length="175" mass="19802">MLTLVNCHVLAIYGHGVVLIKIVVIFPVAMPWWPNAMLRALVRQVASIHFKNFIAENRSPHDPDERSKILPSDKDLVRQNILVFVEQVPTLLREQLGECLKTIIHVDYPEQWSGLLHWVTLKLLHIELLTLCSLAYRDSSLHDCKKAYEAKDVEVLSEAKKITGAPADTTSPSSM</sequence>
<evidence type="ECO:0000256" key="6">
    <source>
        <dbReference type="ARBA" id="ARBA00023242"/>
    </source>
</evidence>
<keyword evidence="5" id="KW-0653">Protein transport</keyword>
<gene>
    <name evidence="9" type="ORF">LSALG_LOCUS31583</name>
</gene>
<evidence type="ECO:0000256" key="1">
    <source>
        <dbReference type="ARBA" id="ARBA00004123"/>
    </source>
</evidence>
<dbReference type="InterPro" id="IPR011989">
    <property type="entry name" value="ARM-like"/>
</dbReference>
<dbReference type="GO" id="GO:0005635">
    <property type="term" value="C:nuclear envelope"/>
    <property type="evidence" value="ECO:0007669"/>
    <property type="project" value="TreeGrafter"/>
</dbReference>
<dbReference type="PANTHER" id="PTHR10997:SF18">
    <property type="entry name" value="D-IMPORTIN 7_RANBP7"/>
    <property type="match status" value="1"/>
</dbReference>
<dbReference type="Gene3D" id="1.25.10.10">
    <property type="entry name" value="Leucine-rich Repeat Variant"/>
    <property type="match status" value="1"/>
</dbReference>
<comment type="subcellular location">
    <subcellularLocation>
        <location evidence="2">Cytoplasm</location>
    </subcellularLocation>
    <subcellularLocation>
        <location evidence="1">Nucleus</location>
    </subcellularLocation>
</comment>
<dbReference type="GO" id="GO:0006606">
    <property type="term" value="P:protein import into nucleus"/>
    <property type="evidence" value="ECO:0007669"/>
    <property type="project" value="TreeGrafter"/>
</dbReference>
<dbReference type="Pfam" id="PF03810">
    <property type="entry name" value="IBN_N"/>
    <property type="match status" value="1"/>
</dbReference>
<keyword evidence="10" id="KW-1185">Reference proteome</keyword>
<evidence type="ECO:0000256" key="5">
    <source>
        <dbReference type="ARBA" id="ARBA00022927"/>
    </source>
</evidence>
<evidence type="ECO:0000256" key="4">
    <source>
        <dbReference type="ARBA" id="ARBA00022490"/>
    </source>
</evidence>
<organism evidence="9 10">
    <name type="scientific">Lactuca saligna</name>
    <name type="common">Willowleaf lettuce</name>
    <dbReference type="NCBI Taxonomy" id="75948"/>
    <lineage>
        <taxon>Eukaryota</taxon>
        <taxon>Viridiplantae</taxon>
        <taxon>Streptophyta</taxon>
        <taxon>Embryophyta</taxon>
        <taxon>Tracheophyta</taxon>
        <taxon>Spermatophyta</taxon>
        <taxon>Magnoliopsida</taxon>
        <taxon>eudicotyledons</taxon>
        <taxon>Gunneridae</taxon>
        <taxon>Pentapetalae</taxon>
        <taxon>asterids</taxon>
        <taxon>campanulids</taxon>
        <taxon>Asterales</taxon>
        <taxon>Asteraceae</taxon>
        <taxon>Cichorioideae</taxon>
        <taxon>Cichorieae</taxon>
        <taxon>Lactucinae</taxon>
        <taxon>Lactuca</taxon>
    </lineage>
</organism>
<feature type="domain" description="Importin N-terminal" evidence="8">
    <location>
        <begin position="42"/>
        <end position="83"/>
    </location>
</feature>
<name>A0AA35ZHV9_LACSI</name>
<evidence type="ECO:0000256" key="7">
    <source>
        <dbReference type="SAM" id="Phobius"/>
    </source>
</evidence>
<dbReference type="GO" id="GO:0031267">
    <property type="term" value="F:small GTPase binding"/>
    <property type="evidence" value="ECO:0007669"/>
    <property type="project" value="InterPro"/>
</dbReference>
<dbReference type="EMBL" id="OX465083">
    <property type="protein sequence ID" value="CAI9292516.1"/>
    <property type="molecule type" value="Genomic_DNA"/>
</dbReference>
<dbReference type="PANTHER" id="PTHR10997">
    <property type="entry name" value="IMPORTIN-7, 8, 11"/>
    <property type="match status" value="1"/>
</dbReference>
<protein>
    <recommendedName>
        <fullName evidence="8">Importin N-terminal domain-containing protein</fullName>
    </recommendedName>
</protein>
<evidence type="ECO:0000313" key="10">
    <source>
        <dbReference type="Proteomes" id="UP001177003"/>
    </source>
</evidence>
<evidence type="ECO:0000256" key="3">
    <source>
        <dbReference type="ARBA" id="ARBA00022448"/>
    </source>
</evidence>
<feature type="transmembrane region" description="Helical" evidence="7">
    <location>
        <begin position="12"/>
        <end position="33"/>
    </location>
</feature>
<dbReference type="SUPFAM" id="SSF48371">
    <property type="entry name" value="ARM repeat"/>
    <property type="match status" value="1"/>
</dbReference>
<keyword evidence="7" id="KW-0812">Transmembrane</keyword>
<accession>A0AA35ZHV9</accession>
<dbReference type="GO" id="GO:0005829">
    <property type="term" value="C:cytosol"/>
    <property type="evidence" value="ECO:0007669"/>
    <property type="project" value="TreeGrafter"/>
</dbReference>
<keyword evidence="6" id="KW-0539">Nucleus</keyword>
<reference evidence="9" key="1">
    <citation type="submission" date="2023-04" db="EMBL/GenBank/DDBJ databases">
        <authorList>
            <person name="Vijverberg K."/>
            <person name="Xiong W."/>
            <person name="Schranz E."/>
        </authorList>
    </citation>
    <scope>NUCLEOTIDE SEQUENCE</scope>
</reference>
<keyword evidence="7" id="KW-0472">Membrane</keyword>
<dbReference type="InterPro" id="IPR016024">
    <property type="entry name" value="ARM-type_fold"/>
</dbReference>
<evidence type="ECO:0000256" key="2">
    <source>
        <dbReference type="ARBA" id="ARBA00004496"/>
    </source>
</evidence>